<dbReference type="EMBL" id="QYUP01000162">
    <property type="protein sequence ID" value="RJG09587.1"/>
    <property type="molecule type" value="Genomic_DNA"/>
</dbReference>
<dbReference type="GO" id="GO:0008897">
    <property type="term" value="F:holo-[acyl-carrier-protein] synthase activity"/>
    <property type="evidence" value="ECO:0007669"/>
    <property type="project" value="InterPro"/>
</dbReference>
<reference evidence="4 5" key="1">
    <citation type="submission" date="2018-09" db="EMBL/GenBank/DDBJ databases">
        <authorList>
            <person name="Zhu H."/>
        </authorList>
    </citation>
    <scope>NUCLEOTIDE SEQUENCE [LARGE SCALE GENOMIC DNA]</scope>
    <source>
        <strain evidence="4 5">K1S02-61</strain>
    </source>
</reference>
<feature type="active site" description="Proton donor; for dehydratase activity" evidence="2">
    <location>
        <position position="266"/>
    </location>
</feature>
<protein>
    <submittedName>
        <fullName evidence="4">4'-phosphopantetheinyl transferase superfamily protein</fullName>
    </submittedName>
</protein>
<feature type="region of interest" description="C-terminal hotdog fold" evidence="2">
    <location>
        <begin position="203"/>
        <end position="349"/>
    </location>
</feature>
<dbReference type="RefSeq" id="WP_119812795.1">
    <property type="nucleotide sequence ID" value="NZ_QYUP01000162.1"/>
</dbReference>
<dbReference type="InterPro" id="IPR008278">
    <property type="entry name" value="4-PPantetheinyl_Trfase_dom"/>
</dbReference>
<name>A0A418XAX3_9BURK</name>
<dbReference type="InterPro" id="IPR049551">
    <property type="entry name" value="PKS_DH_C"/>
</dbReference>
<evidence type="ECO:0000313" key="4">
    <source>
        <dbReference type="EMBL" id="RJG09587.1"/>
    </source>
</evidence>
<evidence type="ECO:0000256" key="1">
    <source>
        <dbReference type="ARBA" id="ARBA00022679"/>
    </source>
</evidence>
<dbReference type="AlphaFoldDB" id="A0A418XAX3"/>
<evidence type="ECO:0000259" key="3">
    <source>
        <dbReference type="PROSITE" id="PS52019"/>
    </source>
</evidence>
<evidence type="ECO:0000313" key="5">
    <source>
        <dbReference type="Proteomes" id="UP000284006"/>
    </source>
</evidence>
<dbReference type="OrthoDB" id="9778690at2"/>
<dbReference type="Gene3D" id="3.90.470.20">
    <property type="entry name" value="4'-phosphopantetheinyl transferase domain"/>
    <property type="match status" value="2"/>
</dbReference>
<organism evidence="4 5">
    <name type="scientific">Massilia cavernae</name>
    <dbReference type="NCBI Taxonomy" id="2320864"/>
    <lineage>
        <taxon>Bacteria</taxon>
        <taxon>Pseudomonadati</taxon>
        <taxon>Pseudomonadota</taxon>
        <taxon>Betaproteobacteria</taxon>
        <taxon>Burkholderiales</taxon>
        <taxon>Oxalobacteraceae</taxon>
        <taxon>Telluria group</taxon>
        <taxon>Massilia</taxon>
    </lineage>
</organism>
<evidence type="ECO:0000256" key="2">
    <source>
        <dbReference type="PROSITE-ProRule" id="PRU01363"/>
    </source>
</evidence>
<dbReference type="InterPro" id="IPR049900">
    <property type="entry name" value="PKS_mFAS_DH"/>
</dbReference>
<keyword evidence="1 4" id="KW-0808">Transferase</keyword>
<dbReference type="InterPro" id="IPR042104">
    <property type="entry name" value="PKS_dehydratase_sf"/>
</dbReference>
<comment type="caution">
    <text evidence="4">The sequence shown here is derived from an EMBL/GenBank/DDBJ whole genome shotgun (WGS) entry which is preliminary data.</text>
</comment>
<feature type="region of interest" description="N-terminal hotdog fold" evidence="2">
    <location>
        <begin position="53"/>
        <end position="189"/>
    </location>
</feature>
<dbReference type="Gene3D" id="3.10.129.110">
    <property type="entry name" value="Polyketide synthase dehydratase"/>
    <property type="match status" value="1"/>
</dbReference>
<dbReference type="GO" id="GO:0000287">
    <property type="term" value="F:magnesium ion binding"/>
    <property type="evidence" value="ECO:0007669"/>
    <property type="project" value="InterPro"/>
</dbReference>
<dbReference type="Proteomes" id="UP000284006">
    <property type="component" value="Unassembled WGS sequence"/>
</dbReference>
<dbReference type="InterPro" id="IPR037143">
    <property type="entry name" value="4-PPantetheinyl_Trfase_dom_sf"/>
</dbReference>
<gene>
    <name evidence="4" type="ORF">D3872_22000</name>
</gene>
<dbReference type="Pfam" id="PF01648">
    <property type="entry name" value="ACPS"/>
    <property type="match status" value="1"/>
</dbReference>
<accession>A0A418XAX3</accession>
<sequence>MMAHANKLLAPGAQPLVGRMYEAEAASEPAPAARAPAAAIPMIAPRPSVAPVLPFVGEVTACQRGASISIVRRLAHDADLFLADHNFVHAPGVKPLADCFPVVPMTVSLEIMAEAAACLAPGYGLVGFEDVTARRWIAVAGSAQLALRIEARLDGLDLQQGEARIAVQVFAGDENDASIGATVLFGSHYADPPAPGPAPMAGGAVHDASGLYAARHLFHGPCFQTLAGQVRVGPQGAGAHLLVKPAHGMFAAQPDPQLLADPALLDAVGQLMALWSMEQGQAAFPVGLARMDLYCATPAPGTLVPIRMDITGQQLTVASGDVEIGDGAGGVWMRISGWKSWRFKWARQLVDFQRQPARYLLSDAQALPGASGGLVCQHLTAQRVAMFDLALLARHYLHGSEMPAFDAKKSAPARQREWLLGRVAAKDAARCWSGTQMHPAAFGIEYDGAGQPRVASWPAGLAAPCISIAHCGEHAIAVASAGPAGIDIEKIAARDEHCVASFTSPLERALLAGMEGGARDAWITRLWCAKEALGKRLGTGVDHAPSRFEARSLAPDCSLRMRHHPSNAECRIVTTQLGDCIIALDAGAAS</sequence>
<feature type="active site" description="Proton acceptor; for dehydratase activity" evidence="2">
    <location>
        <position position="85"/>
    </location>
</feature>
<dbReference type="Pfam" id="PF14765">
    <property type="entry name" value="PS-DH"/>
    <property type="match status" value="1"/>
</dbReference>
<dbReference type="SUPFAM" id="SSF56214">
    <property type="entry name" value="4'-phosphopantetheinyl transferase"/>
    <property type="match status" value="2"/>
</dbReference>
<proteinExistence type="predicted"/>
<feature type="domain" description="PKS/mFAS DH" evidence="3">
    <location>
        <begin position="53"/>
        <end position="349"/>
    </location>
</feature>
<keyword evidence="5" id="KW-1185">Reference proteome</keyword>
<dbReference type="PROSITE" id="PS52019">
    <property type="entry name" value="PKS_MFAS_DH"/>
    <property type="match status" value="1"/>
</dbReference>